<keyword evidence="4" id="KW-0732">Signal</keyword>
<feature type="domain" description="LysM" evidence="5">
    <location>
        <begin position="294"/>
        <end position="345"/>
    </location>
</feature>
<accession>A0A7C8V3H7</accession>
<name>A0A7C8V3H7_ORBOL</name>
<feature type="domain" description="LysM" evidence="5">
    <location>
        <begin position="160"/>
        <end position="212"/>
    </location>
</feature>
<evidence type="ECO:0000256" key="4">
    <source>
        <dbReference type="SAM" id="SignalP"/>
    </source>
</evidence>
<feature type="region of interest" description="Disordered" evidence="3">
    <location>
        <begin position="218"/>
        <end position="285"/>
    </location>
</feature>
<evidence type="ECO:0000256" key="2">
    <source>
        <dbReference type="ARBA" id="ARBA00023026"/>
    </source>
</evidence>
<evidence type="ECO:0000259" key="5">
    <source>
        <dbReference type="PROSITE" id="PS51782"/>
    </source>
</evidence>
<keyword evidence="2" id="KW-0843">Virulence</keyword>
<dbReference type="PANTHER" id="PTHR34997">
    <property type="entry name" value="AM15"/>
    <property type="match status" value="1"/>
</dbReference>
<dbReference type="OrthoDB" id="1046782at2759"/>
<evidence type="ECO:0000256" key="1">
    <source>
        <dbReference type="ARBA" id="ARBA00022669"/>
    </source>
</evidence>
<dbReference type="InterPro" id="IPR052210">
    <property type="entry name" value="LysM1-like"/>
</dbReference>
<dbReference type="Gene3D" id="3.10.350.10">
    <property type="entry name" value="LysM domain"/>
    <property type="match status" value="3"/>
</dbReference>
<dbReference type="InterPro" id="IPR036779">
    <property type="entry name" value="LysM_dom_sf"/>
</dbReference>
<dbReference type="InterPro" id="IPR012334">
    <property type="entry name" value="Pectin_lyas_fold"/>
</dbReference>
<feature type="domain" description="LysM" evidence="5">
    <location>
        <begin position="69"/>
        <end position="121"/>
    </location>
</feature>
<dbReference type="SUPFAM" id="SSF51126">
    <property type="entry name" value="Pectin lyase-like"/>
    <property type="match status" value="2"/>
</dbReference>
<dbReference type="EMBL" id="JAABOJ010000055">
    <property type="protein sequence ID" value="KAF3273276.1"/>
    <property type="molecule type" value="Genomic_DNA"/>
</dbReference>
<reference evidence="6 7" key="1">
    <citation type="submission" date="2020-01" db="EMBL/GenBank/DDBJ databases">
        <authorList>
            <person name="Palmer J.M."/>
        </authorList>
    </citation>
    <scope>NUCLEOTIDE SEQUENCE [LARGE SCALE GENOMIC DNA]</scope>
    <source>
        <strain evidence="6 7">TWF970</strain>
    </source>
</reference>
<organism evidence="6 7">
    <name type="scientific">Orbilia oligospora</name>
    <name type="common">Nematode-trapping fungus</name>
    <name type="synonym">Arthrobotrys oligospora</name>
    <dbReference type="NCBI Taxonomy" id="2813651"/>
    <lineage>
        <taxon>Eukaryota</taxon>
        <taxon>Fungi</taxon>
        <taxon>Dikarya</taxon>
        <taxon>Ascomycota</taxon>
        <taxon>Pezizomycotina</taxon>
        <taxon>Orbiliomycetes</taxon>
        <taxon>Orbiliales</taxon>
        <taxon>Orbiliaceae</taxon>
        <taxon>Orbilia</taxon>
    </lineage>
</organism>
<dbReference type="Pfam" id="PF01476">
    <property type="entry name" value="LysM"/>
    <property type="match status" value="1"/>
</dbReference>
<comment type="caution">
    <text evidence="6">The sequence shown here is derived from an EMBL/GenBank/DDBJ whole genome shotgun (WGS) entry which is preliminary data.</text>
</comment>
<dbReference type="Pfam" id="PF12708">
    <property type="entry name" value="Pect-lyase_RHGA_epim"/>
    <property type="match status" value="2"/>
</dbReference>
<evidence type="ECO:0000256" key="3">
    <source>
        <dbReference type="SAM" id="MobiDB-lite"/>
    </source>
</evidence>
<dbReference type="Proteomes" id="UP000474640">
    <property type="component" value="Unassembled WGS sequence"/>
</dbReference>
<dbReference type="InterPro" id="IPR011050">
    <property type="entry name" value="Pectin_lyase_fold/virulence"/>
</dbReference>
<dbReference type="Gene3D" id="2.160.20.10">
    <property type="entry name" value="Single-stranded right-handed beta-helix, Pectin lyase-like"/>
    <property type="match status" value="2"/>
</dbReference>
<dbReference type="InterPro" id="IPR024535">
    <property type="entry name" value="RHGA/B-epi-like_pectate_lyase"/>
</dbReference>
<sequence>MQQLNILLSTFLVFLLAIAGVNSYAIDSNHRHEFVKRYVPDRVAPRQAASASPSPTPRQPGTVANCLKWRYTQMSGTVADTCDNIVTRFKSIGLTKANLIKWNPALKNDCSGFQLRYYLCVQAGPAPTTTTTAKTTTTTTAETTSPTPRQPGTVANCLKWRYTQMSGTVADTCDNIVTRFKSIGLTKANLIKWNPALKNDCSGFQLRYYLCVQAGPAPTTTKTTAPTTTTKSTTKSTTTSSKTTTKSTTTSSKTTTTSPKTTTTSSSKTTTSSTSTTRALPAATQSGQTERCINWRYVKPEDTCENIVERYKNTVDKLTLPTLLQWNPALKDDCSGLTVGYWVCVRVEPYWIDSIKHQGKTPYAESGYQVYRNVKDFGAKGDGVTDDTAAIQNAIASGNRCGLGCDSSTTKPALVFFPPGTYIVSRAIITYYQTHMIGDPFDLPRIKAAPWFEGYAVIEGNPYYAPDKNWHGPTNNFYKVVRNFIIDTTAMAPDAYGTGIHWQVAQATSLTNIIFYSNPAPGTRHQGLYIENGSGGYMSNLVFNGGKFGAWIGNQQFTLRNFTFNNCDTGIFLVWGWVWHLKSMTFNNNRVGIDMTAKNNTGVLQVGSVVLSDSNFNNVEIAIASDKSVGETPKSINTLAIDNISINNCPVIVGVSGSTPKLAGTSGTMTVTSWVQGRRYTQSAQNGQDLVGPNTGFARPAGLLDSNGKILERSKPNYETYNISQILSVRDLGVKGDGTTDDTAALQAAINKAAAESKVLYIDYGVYVVTNTITVPSNSRIMGETWPVILASGSAFSNMASPRVVVQFGSAGETGFIEGTNFIVATRGPMAGAILMQWNLASTGEVSGLYDVHARVGGFAGSNLDANTCLKTPGSTAIKTSCVGAYMLMHISKTASRVVFENTWWWTADHDLDLPAHDQITVFVGRGVLIESTQPIWLYGTASEHNVLYQYQLTNAANVYMGMIQTETPYYQSNPVAPAPFTVNSAWNDPDYNSICTSLGGASTCKKSYGLRTQNSSNILIYGAGLYSFFENYNQACLSNESCQKYMISFENTSNIRLYALTTKGSETLLTVNNAWSVPWTPNANIFGATIGLYQNPA</sequence>
<dbReference type="CDD" id="cd23668">
    <property type="entry name" value="GH55_beta13glucanase-like"/>
    <property type="match status" value="1"/>
</dbReference>
<feature type="compositionally biased region" description="Low complexity" evidence="3">
    <location>
        <begin position="218"/>
        <end position="277"/>
    </location>
</feature>
<evidence type="ECO:0000313" key="6">
    <source>
        <dbReference type="EMBL" id="KAF3273276.1"/>
    </source>
</evidence>
<feature type="compositionally biased region" description="Low complexity" evidence="3">
    <location>
        <begin position="128"/>
        <end position="147"/>
    </location>
</feature>
<dbReference type="PROSITE" id="PS51782">
    <property type="entry name" value="LYSM"/>
    <property type="match status" value="3"/>
</dbReference>
<feature type="chain" id="PRO_5028852505" description="LysM domain-containing protein" evidence="4">
    <location>
        <begin position="24"/>
        <end position="1098"/>
    </location>
</feature>
<dbReference type="PANTHER" id="PTHR34997:SF1">
    <property type="entry name" value="PEPTIDOGLYCAN-BINDING LYSIN DOMAIN"/>
    <property type="match status" value="1"/>
</dbReference>
<gene>
    <name evidence="6" type="ORF">TWF970_009194</name>
</gene>
<feature type="region of interest" description="Disordered" evidence="3">
    <location>
        <begin position="128"/>
        <end position="150"/>
    </location>
</feature>
<evidence type="ECO:0000313" key="7">
    <source>
        <dbReference type="Proteomes" id="UP000474640"/>
    </source>
</evidence>
<proteinExistence type="predicted"/>
<dbReference type="CDD" id="cd00118">
    <property type="entry name" value="LysM"/>
    <property type="match status" value="1"/>
</dbReference>
<dbReference type="SUPFAM" id="SSF54106">
    <property type="entry name" value="LysM domain"/>
    <property type="match status" value="1"/>
</dbReference>
<keyword evidence="1" id="KW-0147">Chitin-binding</keyword>
<dbReference type="InterPro" id="IPR018392">
    <property type="entry name" value="LysM"/>
</dbReference>
<feature type="signal peptide" evidence="4">
    <location>
        <begin position="1"/>
        <end position="23"/>
    </location>
</feature>
<protein>
    <recommendedName>
        <fullName evidence="5">LysM domain-containing protein</fullName>
    </recommendedName>
</protein>
<dbReference type="FunFam" id="2.160.20.10:FF:000023">
    <property type="entry name" value="Exo-beta-1,3-glucanase Exg0"/>
    <property type="match status" value="1"/>
</dbReference>
<dbReference type="GO" id="GO:0008061">
    <property type="term" value="F:chitin binding"/>
    <property type="evidence" value="ECO:0007669"/>
    <property type="project" value="UniProtKB-KW"/>
</dbReference>
<dbReference type="AlphaFoldDB" id="A0A7C8V3H7"/>